<sequence length="427" mass="47721">MAEATPRSASNTSWPPIHSSVKDKLDPAFVTLYNNDVIPNAPAPSQDIHIIRKNFRLLFRGSAPDGQEPKYNMQGRAPQIKAYATDWVPEWEGYPGSSPEILEKEHRCGDIEIKVFKPYLARDDHLPTPVHFTFHSGAFVAGDVLTDYHSDYTICAGAECTVINIGYRLAHDTPFGVGIMDALRAVQWILAYHDAYSIQPDNFTLGGVNAGGTIALLLAHLLRDADTPGLKGVVVGTPLISDVRKLTHPEMSPYPSMSDFQHAPMLDWQRMKLLDVFKSTKTNPSRDLNRCLPWFLDLMKAPNLKNVAPLTFIGTAEIDPRCDEAEEYANYLRSEGNDVRLKRYPGVPHQFMYFPERLQQARDYLRDVTECVKECQARKNDVSHASMQQAGQRKAAQSVGNPVLMSNHHQVDNPDAMVLDTGLVLPS</sequence>
<dbReference type="AlphaFoldDB" id="A0A0N0NJB7"/>
<evidence type="ECO:0000313" key="3">
    <source>
        <dbReference type="EMBL" id="KPI36728.1"/>
    </source>
</evidence>
<dbReference type="InterPro" id="IPR029058">
    <property type="entry name" value="AB_hydrolase_fold"/>
</dbReference>
<evidence type="ECO:0000313" key="4">
    <source>
        <dbReference type="Proteomes" id="UP000038010"/>
    </source>
</evidence>
<dbReference type="RefSeq" id="XP_017996691.1">
    <property type="nucleotide sequence ID" value="XM_018138835.1"/>
</dbReference>
<dbReference type="Gene3D" id="3.40.50.1820">
    <property type="entry name" value="alpha/beta hydrolase"/>
    <property type="match status" value="1"/>
</dbReference>
<dbReference type="GeneID" id="28730715"/>
<comment type="caution">
    <text evidence="3">The sequence shown here is derived from an EMBL/GenBank/DDBJ whole genome shotgun (WGS) entry which is preliminary data.</text>
</comment>
<dbReference type="SUPFAM" id="SSF53474">
    <property type="entry name" value="alpha/beta-Hydrolases"/>
    <property type="match status" value="1"/>
</dbReference>
<keyword evidence="1 3" id="KW-0378">Hydrolase</keyword>
<protein>
    <submittedName>
        <fullName evidence="3">AB hydrolase superfamily protein</fullName>
    </submittedName>
</protein>
<feature type="domain" description="Alpha/beta hydrolase fold-3" evidence="2">
    <location>
        <begin position="133"/>
        <end position="352"/>
    </location>
</feature>
<proteinExistence type="predicted"/>
<dbReference type="Pfam" id="PF07859">
    <property type="entry name" value="Abhydrolase_3"/>
    <property type="match status" value="1"/>
</dbReference>
<evidence type="ECO:0000256" key="1">
    <source>
        <dbReference type="ARBA" id="ARBA00022801"/>
    </source>
</evidence>
<dbReference type="OrthoDB" id="408631at2759"/>
<name>A0A0N0NJB7_9EURO</name>
<dbReference type="InterPro" id="IPR013094">
    <property type="entry name" value="AB_hydrolase_3"/>
</dbReference>
<reference evidence="3 4" key="1">
    <citation type="submission" date="2015-06" db="EMBL/GenBank/DDBJ databases">
        <title>Draft genome of the ant-associated black yeast Phialophora attae CBS 131958.</title>
        <authorList>
            <person name="Moreno L.F."/>
            <person name="Stielow B.J."/>
            <person name="de Hoog S."/>
            <person name="Vicente V.A."/>
            <person name="Weiss V.A."/>
            <person name="de Vries M."/>
            <person name="Cruz L.M."/>
            <person name="Souza E.M."/>
        </authorList>
    </citation>
    <scope>NUCLEOTIDE SEQUENCE [LARGE SCALE GENOMIC DNA]</scope>
    <source>
        <strain evidence="3 4">CBS 131958</strain>
    </source>
</reference>
<gene>
    <name evidence="3" type="ORF">AB675_10090</name>
</gene>
<dbReference type="Proteomes" id="UP000038010">
    <property type="component" value="Unassembled WGS sequence"/>
</dbReference>
<keyword evidence="4" id="KW-1185">Reference proteome</keyword>
<dbReference type="GO" id="GO:0016787">
    <property type="term" value="F:hydrolase activity"/>
    <property type="evidence" value="ECO:0007669"/>
    <property type="project" value="UniProtKB-KW"/>
</dbReference>
<accession>A0A0N0NJB7</accession>
<organism evidence="3 4">
    <name type="scientific">Cyphellophora attinorum</name>
    <dbReference type="NCBI Taxonomy" id="1664694"/>
    <lineage>
        <taxon>Eukaryota</taxon>
        <taxon>Fungi</taxon>
        <taxon>Dikarya</taxon>
        <taxon>Ascomycota</taxon>
        <taxon>Pezizomycotina</taxon>
        <taxon>Eurotiomycetes</taxon>
        <taxon>Chaetothyriomycetidae</taxon>
        <taxon>Chaetothyriales</taxon>
        <taxon>Cyphellophoraceae</taxon>
        <taxon>Cyphellophora</taxon>
    </lineage>
</organism>
<dbReference type="STRING" id="1664694.A0A0N0NJB7"/>
<dbReference type="PANTHER" id="PTHR48081:SF8">
    <property type="entry name" value="ALPHA_BETA HYDROLASE FOLD-3 DOMAIN-CONTAINING PROTEIN-RELATED"/>
    <property type="match status" value="1"/>
</dbReference>
<evidence type="ECO:0000259" key="2">
    <source>
        <dbReference type="Pfam" id="PF07859"/>
    </source>
</evidence>
<dbReference type="InterPro" id="IPR050300">
    <property type="entry name" value="GDXG_lipolytic_enzyme"/>
</dbReference>
<dbReference type="VEuPathDB" id="FungiDB:AB675_10090"/>
<dbReference type="EMBL" id="LFJN01000029">
    <property type="protein sequence ID" value="KPI36728.1"/>
    <property type="molecule type" value="Genomic_DNA"/>
</dbReference>
<dbReference type="PANTHER" id="PTHR48081">
    <property type="entry name" value="AB HYDROLASE SUPERFAMILY PROTEIN C4A8.06C"/>
    <property type="match status" value="1"/>
</dbReference>